<reference evidence="2" key="1">
    <citation type="submission" date="2018-11" db="EMBL/GenBank/DDBJ databases">
        <title>FDA dAtabase for Regulatory Grade micrObial Sequences (FDA-ARGOS): Supporting development and validation of Infectious Disease Dx tests.</title>
        <authorList>
            <person name="Goldberg B."/>
            <person name="Campos J."/>
            <person name="Tallon L."/>
            <person name="Sadzewicz L."/>
            <person name="Zhao X."/>
            <person name="Vavikolanu K."/>
            <person name="Mehta A."/>
            <person name="Aluvathingal J."/>
            <person name="Nadendla S."/>
            <person name="Geyer C."/>
            <person name="Nandy P."/>
            <person name="Yan Y."/>
            <person name="Sichtig H."/>
        </authorList>
    </citation>
    <scope>NUCLEOTIDE SEQUENCE [LARGE SCALE GENOMIC DNA]</scope>
    <source>
        <strain evidence="2">FDAARGOS_614</strain>
        <plasmid evidence="2">unnamed1</plasmid>
    </source>
</reference>
<accession>A0A3G8GVF1</accession>
<dbReference type="KEGG" id="cpau:EHF44_01570"/>
<evidence type="ECO:0000313" key="2">
    <source>
        <dbReference type="Proteomes" id="UP000270411"/>
    </source>
</evidence>
<gene>
    <name evidence="1" type="ORF">EHF44_01570</name>
</gene>
<keyword evidence="1" id="KW-0614">Plasmid</keyword>
<name>A0A3G8GVF1_9BURK</name>
<dbReference type="GeneID" id="60825014"/>
<protein>
    <submittedName>
        <fullName evidence="1">Uncharacterized protein</fullName>
    </submittedName>
</protein>
<sequence>MKTGEWVGAGHWANRFSHPRDWGKPLLGRILDPADRRVWSNSFEFPVASPDGAAVMSLVLKQQAAGLLDDKVPIEWHFDNNLRIIRWELLVNLRTAKDEHIYYNAIKSQRLDEINHRRTKRRPLSEFLPNGSIHLAHA</sequence>
<organism evidence="1 2">
    <name type="scientific">Cupriavidus pauculus</name>
    <dbReference type="NCBI Taxonomy" id="82633"/>
    <lineage>
        <taxon>Bacteria</taxon>
        <taxon>Pseudomonadati</taxon>
        <taxon>Pseudomonadota</taxon>
        <taxon>Betaproteobacteria</taxon>
        <taxon>Burkholderiales</taxon>
        <taxon>Burkholderiaceae</taxon>
        <taxon>Cupriavidus</taxon>
    </lineage>
</organism>
<evidence type="ECO:0000313" key="1">
    <source>
        <dbReference type="EMBL" id="AZG12181.1"/>
    </source>
</evidence>
<dbReference type="RefSeq" id="WP_017515279.1">
    <property type="nucleotide sequence ID" value="NZ_CP033968.1"/>
</dbReference>
<proteinExistence type="predicted"/>
<dbReference type="OrthoDB" id="9129544at2"/>
<dbReference type="AlphaFoldDB" id="A0A3G8GVF1"/>
<dbReference type="EMBL" id="CP033968">
    <property type="protein sequence ID" value="AZG12181.1"/>
    <property type="molecule type" value="Genomic_DNA"/>
</dbReference>
<geneLocation type="plasmid" evidence="1">
    <name>unnamed1</name>
</geneLocation>
<dbReference type="Proteomes" id="UP000270411">
    <property type="component" value="Plasmid unnamed1"/>
</dbReference>